<dbReference type="Gene3D" id="2.40.50.140">
    <property type="entry name" value="Nucleic acid-binding proteins"/>
    <property type="match status" value="1"/>
</dbReference>
<reference evidence="2" key="1">
    <citation type="submission" date="2019-08" db="EMBL/GenBank/DDBJ databases">
        <authorList>
            <person name="Kucharzyk K."/>
            <person name="Murdoch R.W."/>
            <person name="Higgins S."/>
            <person name="Loffler F."/>
        </authorList>
    </citation>
    <scope>NUCLEOTIDE SEQUENCE</scope>
</reference>
<keyword evidence="2" id="KW-0808">Transferase</keyword>
<evidence type="ECO:0000313" key="2">
    <source>
        <dbReference type="EMBL" id="MPN44366.1"/>
    </source>
</evidence>
<keyword evidence="2" id="KW-0687">Ribonucleoprotein</keyword>
<dbReference type="GO" id="GO:0005840">
    <property type="term" value="C:ribosome"/>
    <property type="evidence" value="ECO:0007669"/>
    <property type="project" value="UniProtKB-KW"/>
</dbReference>
<accession>A0A645I0I7</accession>
<proteinExistence type="predicted"/>
<keyword evidence="2" id="KW-0689">Ribosomal protein</keyword>
<dbReference type="AlphaFoldDB" id="A0A645I0I7"/>
<evidence type="ECO:0000259" key="1">
    <source>
        <dbReference type="Pfam" id="PF18693"/>
    </source>
</evidence>
<gene>
    <name evidence="2" type="primary">rimO_55</name>
    <name evidence="2" type="ORF">SDC9_191931</name>
</gene>
<dbReference type="EC" id="2.8.4.4" evidence="2"/>
<name>A0A645I0I7_9ZZZZ</name>
<dbReference type="InterPro" id="IPR002792">
    <property type="entry name" value="TRAM_dom"/>
</dbReference>
<dbReference type="EMBL" id="VSSQ01103437">
    <property type="protein sequence ID" value="MPN44366.1"/>
    <property type="molecule type" value="Genomic_DNA"/>
</dbReference>
<sequence length="83" mass="9290">MAAQQEVVARNNLKWVHKKVEVIVEKKLSHDQWIGRFRGQAPDIDGLILVQGVAEVGDLKYVEIKGLKGYDLLAVQQEGDVHA</sequence>
<dbReference type="Pfam" id="PF18693">
    <property type="entry name" value="TRAM_2"/>
    <property type="match status" value="1"/>
</dbReference>
<feature type="domain" description="TRAM" evidence="1">
    <location>
        <begin position="18"/>
        <end position="74"/>
    </location>
</feature>
<protein>
    <submittedName>
        <fullName evidence="2">Ribosomal protein S12 methylthiotransferase RimO</fullName>
        <ecNumber evidence="2">2.8.4.4</ecNumber>
    </submittedName>
</protein>
<dbReference type="GO" id="GO:0103039">
    <property type="term" value="F:protein methylthiotransferase activity"/>
    <property type="evidence" value="ECO:0007669"/>
    <property type="project" value="UniProtKB-EC"/>
</dbReference>
<comment type="caution">
    <text evidence="2">The sequence shown here is derived from an EMBL/GenBank/DDBJ whole genome shotgun (WGS) entry which is preliminary data.</text>
</comment>
<organism evidence="2">
    <name type="scientific">bioreactor metagenome</name>
    <dbReference type="NCBI Taxonomy" id="1076179"/>
    <lineage>
        <taxon>unclassified sequences</taxon>
        <taxon>metagenomes</taxon>
        <taxon>ecological metagenomes</taxon>
    </lineage>
</organism>
<dbReference type="InterPro" id="IPR012340">
    <property type="entry name" value="NA-bd_OB-fold"/>
</dbReference>